<dbReference type="InterPro" id="IPR051316">
    <property type="entry name" value="Zinc-reg_GTPase_activator"/>
</dbReference>
<dbReference type="InterPro" id="IPR027417">
    <property type="entry name" value="P-loop_NTPase"/>
</dbReference>
<evidence type="ECO:0000256" key="2">
    <source>
        <dbReference type="ARBA" id="ARBA00022801"/>
    </source>
</evidence>
<comment type="caution">
    <text evidence="11">The sequence shown here is derived from an EMBL/GenBank/DDBJ whole genome shotgun (WGS) entry which is preliminary data.</text>
</comment>
<feature type="domain" description="CobW/HypB/UreG nucleotide-binding" evidence="9">
    <location>
        <begin position="117"/>
        <end position="287"/>
    </location>
</feature>
<dbReference type="AlphaFoldDB" id="L1LDV1"/>
<keyword evidence="12" id="KW-1185">Reference proteome</keyword>
<dbReference type="CDD" id="cd03112">
    <property type="entry name" value="CobW-like"/>
    <property type="match status" value="1"/>
</dbReference>
<evidence type="ECO:0000256" key="4">
    <source>
        <dbReference type="ARBA" id="ARBA00023134"/>
    </source>
</evidence>
<evidence type="ECO:0000256" key="5">
    <source>
        <dbReference type="ARBA" id="ARBA00023186"/>
    </source>
</evidence>
<dbReference type="PANTHER" id="PTHR13748">
    <property type="entry name" value="COBW-RELATED"/>
    <property type="match status" value="1"/>
</dbReference>
<dbReference type="InterPro" id="IPR036627">
    <property type="entry name" value="CobW-likC_sf"/>
</dbReference>
<evidence type="ECO:0000256" key="3">
    <source>
        <dbReference type="ARBA" id="ARBA00022833"/>
    </source>
</evidence>
<dbReference type="SUPFAM" id="SSF90002">
    <property type="entry name" value="Hypothetical protein YjiA, C-terminal domain"/>
    <property type="match status" value="1"/>
</dbReference>
<keyword evidence="5" id="KW-0143">Chaperone</keyword>
<dbReference type="Pfam" id="PF07683">
    <property type="entry name" value="CobW_C"/>
    <property type="match status" value="1"/>
</dbReference>
<dbReference type="VEuPathDB" id="PiroplasmaDB:BEWA_054820"/>
<dbReference type="RefSeq" id="XP_004832877.1">
    <property type="nucleotide sequence ID" value="XM_004832820.1"/>
</dbReference>
<evidence type="ECO:0000256" key="1">
    <source>
        <dbReference type="ARBA" id="ARBA00022741"/>
    </source>
</evidence>
<evidence type="ECO:0000256" key="6">
    <source>
        <dbReference type="ARBA" id="ARBA00034320"/>
    </source>
</evidence>
<dbReference type="Proteomes" id="UP000031512">
    <property type="component" value="Unassembled WGS sequence"/>
</dbReference>
<feature type="domain" description="CobW C-terminal" evidence="10">
    <location>
        <begin position="336"/>
        <end position="430"/>
    </location>
</feature>
<dbReference type="InterPro" id="IPR011629">
    <property type="entry name" value="CobW-like_C"/>
</dbReference>
<dbReference type="Gene3D" id="3.30.1220.10">
    <property type="entry name" value="CobW-like, C-terminal domain"/>
    <property type="match status" value="1"/>
</dbReference>
<keyword evidence="1" id="KW-0547">Nucleotide-binding</keyword>
<gene>
    <name evidence="11" type="ORF">BEWA_054820</name>
</gene>
<dbReference type="Gene3D" id="3.40.50.300">
    <property type="entry name" value="P-loop containing nucleotide triphosphate hydrolases"/>
    <property type="match status" value="1"/>
</dbReference>
<dbReference type="Pfam" id="PF02492">
    <property type="entry name" value="cobW"/>
    <property type="match status" value="1"/>
</dbReference>
<keyword evidence="3" id="KW-0862">Zinc</keyword>
<dbReference type="EMBL" id="ACOU01000003">
    <property type="protein sequence ID" value="EKX73425.1"/>
    <property type="molecule type" value="Genomic_DNA"/>
</dbReference>
<comment type="catalytic activity">
    <reaction evidence="7">
        <text>GTP + H2O = GDP + phosphate + H(+)</text>
        <dbReference type="Rhea" id="RHEA:19669"/>
        <dbReference type="ChEBI" id="CHEBI:15377"/>
        <dbReference type="ChEBI" id="CHEBI:15378"/>
        <dbReference type="ChEBI" id="CHEBI:37565"/>
        <dbReference type="ChEBI" id="CHEBI:43474"/>
        <dbReference type="ChEBI" id="CHEBI:58189"/>
    </reaction>
    <physiologicalReaction direction="left-to-right" evidence="7">
        <dbReference type="Rhea" id="RHEA:19670"/>
    </physiologicalReaction>
</comment>
<dbReference type="PANTHER" id="PTHR13748:SF31">
    <property type="entry name" value="ZINC-REGULATED GTPASE METALLOPROTEIN ACTIVATOR 1A-RELATED"/>
    <property type="match status" value="1"/>
</dbReference>
<accession>L1LDV1</accession>
<organism evidence="11 12">
    <name type="scientific">Theileria equi strain WA</name>
    <dbReference type="NCBI Taxonomy" id="1537102"/>
    <lineage>
        <taxon>Eukaryota</taxon>
        <taxon>Sar</taxon>
        <taxon>Alveolata</taxon>
        <taxon>Apicomplexa</taxon>
        <taxon>Aconoidasida</taxon>
        <taxon>Piroplasmida</taxon>
        <taxon>Theileriidae</taxon>
        <taxon>Theileria</taxon>
    </lineage>
</organism>
<dbReference type="GeneID" id="15803032"/>
<evidence type="ECO:0000259" key="10">
    <source>
        <dbReference type="Pfam" id="PF07683"/>
    </source>
</evidence>
<evidence type="ECO:0000313" key="12">
    <source>
        <dbReference type="Proteomes" id="UP000031512"/>
    </source>
</evidence>
<protein>
    <submittedName>
        <fullName evidence="11">CobW/P47K family member protein</fullName>
    </submittedName>
</protein>
<keyword evidence="2" id="KW-0378">Hydrolase</keyword>
<proteinExistence type="inferred from homology"/>
<dbReference type="GO" id="GO:0005737">
    <property type="term" value="C:cytoplasm"/>
    <property type="evidence" value="ECO:0007669"/>
    <property type="project" value="TreeGrafter"/>
</dbReference>
<dbReference type="InterPro" id="IPR003495">
    <property type="entry name" value="CobW/HypB/UreG_nucleotide-bd"/>
</dbReference>
<dbReference type="KEGG" id="beq:BEWA_054820"/>
<sequence>MLVESKNVEQHIAASIASGASGSTKANVLLKSYKNLLQKYQCLAVDYYKKDTESKNTINQLLKHVDHLNQENQRLMVENRLLNENNLEAMVKLQKSGVFDVELVQELFKAMTETKIPVTIVTGFLGTGKTTFIKRLCGISPKKIGVIQNEFSSEMGIERPALLQSGAELYELPNGCICCSTKDGLVTAVESVLQYGIEWIVIEAAGTADPVVLAGNFWLDYALESPLVLDGVICITDATVLKTLASPSSGEIHELLIKQLSVADLIIVNKTDIHPLEAKLEENLQILNECKIISAVNGVVDLDSVSNLNMFDLSKLLRATPTTHEHGHSQKSALESVLVKSKQIHSLTHINDAISSLLWDQDNIYRCKGIFSAKRDCEMIDAKDGTNGTFELQGVGKVFEITPIHADVQENKFLFIGHNINKDHIHNLLTSYSYTSTKT</sequence>
<reference evidence="11 12" key="1">
    <citation type="journal article" date="2012" name="BMC Genomics">
        <title>Comparative genomic analysis and phylogenetic position of Theileria equi.</title>
        <authorList>
            <person name="Kappmeyer L.S."/>
            <person name="Thiagarajan M."/>
            <person name="Herndon D.R."/>
            <person name="Ramsay J.D."/>
            <person name="Caler E."/>
            <person name="Djikeng A."/>
            <person name="Gillespie J.J."/>
            <person name="Lau A.O."/>
            <person name="Roalson E.H."/>
            <person name="Silva J.C."/>
            <person name="Silva M.G."/>
            <person name="Suarez C.E."/>
            <person name="Ueti M.W."/>
            <person name="Nene V.M."/>
            <person name="Mealey R.H."/>
            <person name="Knowles D.P."/>
            <person name="Brayton K.A."/>
        </authorList>
    </citation>
    <scope>NUCLEOTIDE SEQUENCE [LARGE SCALE GENOMIC DNA]</scope>
    <source>
        <strain evidence="11 12">WA</strain>
    </source>
</reference>
<dbReference type="GO" id="GO:0005525">
    <property type="term" value="F:GTP binding"/>
    <property type="evidence" value="ECO:0007669"/>
    <property type="project" value="UniProtKB-KW"/>
</dbReference>
<dbReference type="OrthoDB" id="258627at2759"/>
<evidence type="ECO:0000256" key="7">
    <source>
        <dbReference type="ARBA" id="ARBA00049117"/>
    </source>
</evidence>
<evidence type="ECO:0000256" key="8">
    <source>
        <dbReference type="SAM" id="Coils"/>
    </source>
</evidence>
<comment type="similarity">
    <text evidence="6">Belongs to the SIMIBI class G3E GTPase family. ZNG1 subfamily.</text>
</comment>
<dbReference type="SUPFAM" id="SSF52540">
    <property type="entry name" value="P-loop containing nucleoside triphosphate hydrolases"/>
    <property type="match status" value="1"/>
</dbReference>
<dbReference type="GO" id="GO:0016787">
    <property type="term" value="F:hydrolase activity"/>
    <property type="evidence" value="ECO:0007669"/>
    <property type="project" value="UniProtKB-KW"/>
</dbReference>
<feature type="coiled-coil region" evidence="8">
    <location>
        <begin position="58"/>
        <end position="85"/>
    </location>
</feature>
<dbReference type="STRING" id="1537102.L1LDV1"/>
<keyword evidence="8" id="KW-0175">Coiled coil</keyword>
<keyword evidence="4" id="KW-0342">GTP-binding</keyword>
<evidence type="ECO:0000259" key="9">
    <source>
        <dbReference type="Pfam" id="PF02492"/>
    </source>
</evidence>
<name>L1LDV1_THEEQ</name>
<dbReference type="eggNOG" id="KOG2743">
    <property type="taxonomic scope" value="Eukaryota"/>
</dbReference>
<evidence type="ECO:0000313" key="11">
    <source>
        <dbReference type="EMBL" id="EKX73425.1"/>
    </source>
</evidence>